<dbReference type="InterPro" id="IPR000357">
    <property type="entry name" value="HEAT"/>
</dbReference>
<dbReference type="InterPro" id="IPR057672">
    <property type="entry name" value="TPR_IPO4/5"/>
</dbReference>
<dbReference type="KEGG" id="acan:ACA1_071270"/>
<dbReference type="OrthoDB" id="30818at2759"/>
<feature type="region of interest" description="Disordered" evidence="9">
    <location>
        <begin position="802"/>
        <end position="828"/>
    </location>
</feature>
<evidence type="ECO:0000256" key="5">
    <source>
        <dbReference type="ARBA" id="ARBA00022737"/>
    </source>
</evidence>
<dbReference type="Pfam" id="PF18808">
    <property type="entry name" value="Importin_rep_4"/>
    <property type="match status" value="1"/>
</dbReference>
<evidence type="ECO:0000313" key="11">
    <source>
        <dbReference type="EMBL" id="ELR23506.1"/>
    </source>
</evidence>
<dbReference type="Pfam" id="PF25574">
    <property type="entry name" value="TPR_IMB1"/>
    <property type="match status" value="1"/>
</dbReference>
<dbReference type="GO" id="GO:0006606">
    <property type="term" value="P:protein import into nucleus"/>
    <property type="evidence" value="ECO:0007669"/>
    <property type="project" value="InterPro"/>
</dbReference>
<evidence type="ECO:0000259" key="10">
    <source>
        <dbReference type="SMART" id="SM01349"/>
    </source>
</evidence>
<dbReference type="PANTHER" id="PTHR10527">
    <property type="entry name" value="IMPORTIN BETA"/>
    <property type="match status" value="1"/>
</dbReference>
<evidence type="ECO:0000256" key="2">
    <source>
        <dbReference type="ARBA" id="ARBA00004496"/>
    </source>
</evidence>
<dbReference type="InterPro" id="IPR041389">
    <property type="entry name" value="Importin_rep_6"/>
</dbReference>
<dbReference type="Pfam" id="PF18829">
    <property type="entry name" value="Importin_rep_6"/>
    <property type="match status" value="1"/>
</dbReference>
<dbReference type="GeneID" id="14924486"/>
<dbReference type="GO" id="GO:0005737">
    <property type="term" value="C:cytoplasm"/>
    <property type="evidence" value="ECO:0007669"/>
    <property type="project" value="UniProtKB-SubCell"/>
</dbReference>
<name>L8HGD7_ACACF</name>
<evidence type="ECO:0000256" key="4">
    <source>
        <dbReference type="ARBA" id="ARBA00022490"/>
    </source>
</evidence>
<dbReference type="Gene3D" id="1.25.10.10">
    <property type="entry name" value="Leucine-rich Repeat Variant"/>
    <property type="match status" value="1"/>
</dbReference>
<organism evidence="11 12">
    <name type="scientific">Acanthamoeba castellanii (strain ATCC 30010 / Neff)</name>
    <dbReference type="NCBI Taxonomy" id="1257118"/>
    <lineage>
        <taxon>Eukaryota</taxon>
        <taxon>Amoebozoa</taxon>
        <taxon>Discosea</taxon>
        <taxon>Longamoebia</taxon>
        <taxon>Centramoebida</taxon>
        <taxon>Acanthamoebidae</taxon>
        <taxon>Acanthamoeba</taxon>
    </lineage>
</organism>
<dbReference type="EMBL" id="KB007857">
    <property type="protein sequence ID" value="ELR23506.1"/>
    <property type="molecule type" value="Genomic_DNA"/>
</dbReference>
<dbReference type="InterPro" id="IPR058584">
    <property type="entry name" value="IMB1_TNPO1-like_TPR"/>
</dbReference>
<dbReference type="Proteomes" id="UP000011083">
    <property type="component" value="Unassembled WGS sequence"/>
</dbReference>
<evidence type="ECO:0000313" key="12">
    <source>
        <dbReference type="Proteomes" id="UP000011083"/>
    </source>
</evidence>
<proteinExistence type="predicted"/>
<dbReference type="SMART" id="SM01349">
    <property type="entry name" value="TOG"/>
    <property type="match status" value="1"/>
</dbReference>
<evidence type="ECO:0000256" key="8">
    <source>
        <dbReference type="ARBA" id="ARBA00023242"/>
    </source>
</evidence>
<dbReference type="RefSeq" id="XP_004353034.1">
    <property type="nucleotide sequence ID" value="XM_004352982.1"/>
</dbReference>
<dbReference type="SUPFAM" id="SSF48371">
    <property type="entry name" value="ARM repeat"/>
    <property type="match status" value="2"/>
</dbReference>
<keyword evidence="8" id="KW-0539">Nucleus</keyword>
<dbReference type="Pfam" id="PF02985">
    <property type="entry name" value="HEAT"/>
    <property type="match status" value="1"/>
</dbReference>
<evidence type="ECO:0000256" key="6">
    <source>
        <dbReference type="ARBA" id="ARBA00022927"/>
    </source>
</evidence>
<dbReference type="STRING" id="1257118.L8HGD7"/>
<feature type="compositionally biased region" description="Basic and acidic residues" evidence="9">
    <location>
        <begin position="802"/>
        <end position="812"/>
    </location>
</feature>
<sequence>MAEFEQLIVQLMSSDNAARGQAERAFNDAVKQAPDTLTMALIQAIRTSQNQPARELCMVLLRKTLISKESVEKPGTTEKQTVRFWSKLNQQTQQTIKTELLAAVGQEPVASGRKKLCDTISELALFLTAFGEVESDITQQWPQLLPFLFTLTKSENDEHRKSSLDIFSKLCLYLGESLVSHFDVLKQVLQAGLTDQKSLRLLEGDAEKLQLKDWIPVMFDVVSTCLNHKQEDEALDALQILVELADVEPTFLRPHLTTVVNAMLTIANTKQLQDGIRQLGLEFLVTLAEQRAGMVRKVPNFVQNLVPVVLNFMLDIEEDPEWGAHDDDDDDEVDANNHSVGSECLDRLALSLGGKTLIPILFGVIPKLLQSTEWAQRFTGLTSISLVGEGCHRFLVPHLDNVITMILPHFTDPHPRVRWAACNTFGQMFTDFGPTIQSKYHARVLPALMNVMEDRDNPRVQSHAASAVINFCENATIEILDPYLNTLMAKLAGLLQGGNKMVLEQAITAIAALADVVEDRFASYYDTFMPFLKEVLRNANGKDMRMLRGKAMECITLIGVAVGKEKFYADAKDVVQVLYATQQSNLEPDDPQISFLLQAWARVCKALGQEFVPYLEVVMPPLLHSAGLDPDLTVQGDDEGNAEQDGWQYIPIGDKRIGINTTLMEEKATACNMIYQYAAELKEGFFPYVEKVATVLIPLVKFYFHDGVRRAAVSAMSALLESVKRHLEVTGQSNQPLVTLFGLILTNLNEAIQQEIDVELIALMFEILGECIDVCGNLMTEAQIRSVFEAIKAEIGEREERMKGRLEEKQGEDFDEEEAEKLEVENEKEEEVMAELGEVIGKLAKVHKAGVLRSFSETLFPIAIQLMHPQKAPHDRQIGLCMLDDMLEHCEGAALPLYQTFLPAMVNYITDSNPSVRQAAVFGIGLCAQFGGPSMGSIILDVFRRLDSVIKHSESRSPENVHATENAISAVAKIIRFQSSAIDMNQLMPVFLSYLPVSDDEVEARVTYDNLTIFIEQHSSVVLGNNFQNLPQLLNILGTAINTNMVTENTNAKMIEIVKKLVQAVPADAVQQVLTALPQELTAKLTQIIRGQ</sequence>
<feature type="domain" description="TOG" evidence="10">
    <location>
        <begin position="351"/>
        <end position="599"/>
    </location>
</feature>
<evidence type="ECO:0000256" key="7">
    <source>
        <dbReference type="ARBA" id="ARBA00022990"/>
    </source>
</evidence>
<evidence type="ECO:0000256" key="1">
    <source>
        <dbReference type="ARBA" id="ARBA00004123"/>
    </source>
</evidence>
<accession>L8HGD7</accession>
<dbReference type="InterPro" id="IPR034085">
    <property type="entry name" value="TOG"/>
</dbReference>
<dbReference type="Pfam" id="PF13513">
    <property type="entry name" value="HEAT_EZ"/>
    <property type="match status" value="1"/>
</dbReference>
<dbReference type="InterPro" id="IPR040122">
    <property type="entry name" value="Importin_beta"/>
</dbReference>
<dbReference type="Pfam" id="PF25780">
    <property type="entry name" value="TPR_IPO5"/>
    <property type="match status" value="1"/>
</dbReference>
<comment type="subcellular location">
    <subcellularLocation>
        <location evidence="2">Cytoplasm</location>
    </subcellularLocation>
    <subcellularLocation>
        <location evidence="1">Nucleus</location>
    </subcellularLocation>
</comment>
<evidence type="ECO:0000256" key="9">
    <source>
        <dbReference type="SAM" id="MobiDB-lite"/>
    </source>
</evidence>
<dbReference type="InterPro" id="IPR011989">
    <property type="entry name" value="ARM-like"/>
</dbReference>
<evidence type="ECO:0000256" key="3">
    <source>
        <dbReference type="ARBA" id="ARBA00022448"/>
    </source>
</evidence>
<dbReference type="VEuPathDB" id="AmoebaDB:ACA1_071270"/>
<keyword evidence="7" id="KW-0007">Acetylation</keyword>
<protein>
    <submittedName>
        <fullName evidence="11">ARM family protein</fullName>
    </submittedName>
</protein>
<dbReference type="InterPro" id="IPR016024">
    <property type="entry name" value="ARM-type_fold"/>
</dbReference>
<keyword evidence="5" id="KW-0677">Repeat</keyword>
<dbReference type="OMA" id="GRAMECG"/>
<gene>
    <name evidence="11" type="ORF">ACA1_071270</name>
</gene>
<keyword evidence="4" id="KW-0963">Cytoplasm</keyword>
<feature type="compositionally biased region" description="Acidic residues" evidence="9">
    <location>
        <begin position="813"/>
        <end position="828"/>
    </location>
</feature>
<dbReference type="InterPro" id="IPR041653">
    <property type="entry name" value="Importin_rep_4"/>
</dbReference>
<keyword evidence="3" id="KW-0813">Transport</keyword>
<reference evidence="11 12" key="1">
    <citation type="journal article" date="2013" name="Genome Biol.">
        <title>Genome of Acanthamoeba castellanii highlights extensive lateral gene transfer and early evolution of tyrosine kinase signaling.</title>
        <authorList>
            <person name="Clarke M."/>
            <person name="Lohan A.J."/>
            <person name="Liu B."/>
            <person name="Lagkouvardos I."/>
            <person name="Roy S."/>
            <person name="Zafar N."/>
            <person name="Bertelli C."/>
            <person name="Schilde C."/>
            <person name="Kianianmomeni A."/>
            <person name="Burglin T.R."/>
            <person name="Frech C."/>
            <person name="Turcotte B."/>
            <person name="Kopec K.O."/>
            <person name="Synnott J.M."/>
            <person name="Choo C."/>
            <person name="Paponov I."/>
            <person name="Finkler A."/>
            <person name="Soon Heng Tan C."/>
            <person name="Hutchins A.P."/>
            <person name="Weinmeier T."/>
            <person name="Rattei T."/>
            <person name="Chu J.S."/>
            <person name="Gimenez G."/>
            <person name="Irimia M."/>
            <person name="Rigden D.J."/>
            <person name="Fitzpatrick D.A."/>
            <person name="Lorenzo-Morales J."/>
            <person name="Bateman A."/>
            <person name="Chiu C.H."/>
            <person name="Tang P."/>
            <person name="Hegemann P."/>
            <person name="Fromm H."/>
            <person name="Raoult D."/>
            <person name="Greub G."/>
            <person name="Miranda-Saavedra D."/>
            <person name="Chen N."/>
            <person name="Nash P."/>
            <person name="Ginger M.L."/>
            <person name="Horn M."/>
            <person name="Schaap P."/>
            <person name="Caler L."/>
            <person name="Loftus B."/>
        </authorList>
    </citation>
    <scope>NUCLEOTIDE SEQUENCE [LARGE SCALE GENOMIC DNA]</scope>
    <source>
        <strain evidence="11 12">Neff</strain>
    </source>
</reference>
<dbReference type="GO" id="GO:0005634">
    <property type="term" value="C:nucleus"/>
    <property type="evidence" value="ECO:0007669"/>
    <property type="project" value="UniProtKB-SubCell"/>
</dbReference>
<keyword evidence="6" id="KW-0653">Protein transport</keyword>
<keyword evidence="12" id="KW-1185">Reference proteome</keyword>
<dbReference type="AlphaFoldDB" id="L8HGD7"/>